<dbReference type="PROSITE" id="PS01124">
    <property type="entry name" value="HTH_ARAC_FAMILY_2"/>
    <property type="match status" value="1"/>
</dbReference>
<keyword evidence="1" id="KW-0805">Transcription regulation</keyword>
<evidence type="ECO:0000256" key="1">
    <source>
        <dbReference type="ARBA" id="ARBA00023015"/>
    </source>
</evidence>
<sequence length="489" mass="53050">MLAGILVRDLDVSSALDHGSWLKISLQYRPGATSRWLPFDAAKHGAKSGGEKVVLLSQPLFAAAVVAYNAAADHAPRCVWLDEAMTGVDEEIKASFMGLTVSFDLDVMLTAHDEWCKYPTVPAVAVYDVTRHKGLPGVDAVAYWWCGDEWTAVEIAARDDDTTDVLQIGPFTTWGVVGDRNAPGRPSGIGARSMLAAALDAGWAVGHDVGVEYVSRVPGPPLDGLIDDLYYLEGAPPYSRLMLPAAPAPLLIVNLGAPFLIRAGTDVDAVEYADGCAVTTPTRAWEFSYPTPTRSVGVHFRPWGLAPFLPMPAAELCDRPATVEQIWGQPAIAELRHRLTLADAPHEMLMLLEEELVRRLRVIDGLDLVRQMSSAVAATGGTVPISDIGVAARASSTYLAKRFKAVVGVTPKRLARSYRFSSTVLALDVAAPIDWGDVAAGAGYFDQAHFVREFREFTGLTPTRYAEVRRRFLRDHPDHVLDGWPLPAD</sequence>
<evidence type="ECO:0000256" key="2">
    <source>
        <dbReference type="ARBA" id="ARBA00023125"/>
    </source>
</evidence>
<dbReference type="InterPro" id="IPR018060">
    <property type="entry name" value="HTH_AraC"/>
</dbReference>
<dbReference type="InterPro" id="IPR009057">
    <property type="entry name" value="Homeodomain-like_sf"/>
</dbReference>
<organism evidence="5 6">
    <name type="scientific">Kribbella orskensis</name>
    <dbReference type="NCBI Taxonomy" id="2512216"/>
    <lineage>
        <taxon>Bacteria</taxon>
        <taxon>Bacillati</taxon>
        <taxon>Actinomycetota</taxon>
        <taxon>Actinomycetes</taxon>
        <taxon>Propionibacteriales</taxon>
        <taxon>Kribbellaceae</taxon>
        <taxon>Kribbella</taxon>
    </lineage>
</organism>
<name>A0ABY2BWR8_9ACTN</name>
<proteinExistence type="predicted"/>
<dbReference type="Pfam" id="PF20240">
    <property type="entry name" value="DUF6597"/>
    <property type="match status" value="1"/>
</dbReference>
<dbReference type="SUPFAM" id="SSF46689">
    <property type="entry name" value="Homeodomain-like"/>
    <property type="match status" value="1"/>
</dbReference>
<reference evidence="5 6" key="1">
    <citation type="journal article" date="2015" name="Stand. Genomic Sci.">
        <title>Genomic Encyclopedia of Bacterial and Archaeal Type Strains, Phase III: the genomes of soil and plant-associated and newly described type strains.</title>
        <authorList>
            <person name="Whitman W.B."/>
            <person name="Woyke T."/>
            <person name="Klenk H.P."/>
            <person name="Zhou Y."/>
            <person name="Lilburn T.G."/>
            <person name="Beck B.J."/>
            <person name="De Vos P."/>
            <person name="Vandamme P."/>
            <person name="Eisen J.A."/>
            <person name="Garrity G."/>
            <person name="Hugenholtz P."/>
            <person name="Kyrpides N.C."/>
        </authorList>
    </citation>
    <scope>NUCLEOTIDE SEQUENCE [LARGE SCALE GENOMIC DNA]</scope>
    <source>
        <strain evidence="5 6">VKM Ac-2538</strain>
    </source>
</reference>
<evidence type="ECO:0000259" key="4">
    <source>
        <dbReference type="PROSITE" id="PS01124"/>
    </source>
</evidence>
<accession>A0ABY2BWR8</accession>
<evidence type="ECO:0000313" key="6">
    <source>
        <dbReference type="Proteomes" id="UP000295818"/>
    </source>
</evidence>
<dbReference type="InterPro" id="IPR046532">
    <property type="entry name" value="DUF6597"/>
</dbReference>
<dbReference type="Pfam" id="PF13558">
    <property type="entry name" value="SbcC_Walker_B"/>
    <property type="match status" value="1"/>
</dbReference>
<evidence type="ECO:0000313" key="5">
    <source>
        <dbReference type="EMBL" id="TCO31763.1"/>
    </source>
</evidence>
<dbReference type="Proteomes" id="UP000295818">
    <property type="component" value="Unassembled WGS sequence"/>
</dbReference>
<dbReference type="RefSeq" id="WP_199239599.1">
    <property type="nucleotide sequence ID" value="NZ_SLWM01000001.1"/>
</dbReference>
<dbReference type="Gene3D" id="1.10.10.60">
    <property type="entry name" value="Homeodomain-like"/>
    <property type="match status" value="1"/>
</dbReference>
<dbReference type="InterPro" id="IPR050204">
    <property type="entry name" value="AraC_XylS_family_regulators"/>
</dbReference>
<keyword evidence="6" id="KW-1185">Reference proteome</keyword>
<dbReference type="SMART" id="SM00342">
    <property type="entry name" value="HTH_ARAC"/>
    <property type="match status" value="1"/>
</dbReference>
<keyword evidence="2" id="KW-0238">DNA-binding</keyword>
<dbReference type="PANTHER" id="PTHR46796:SF15">
    <property type="entry name" value="BLL1074 PROTEIN"/>
    <property type="match status" value="1"/>
</dbReference>
<gene>
    <name evidence="5" type="ORF">EV644_101405</name>
</gene>
<feature type="domain" description="HTH araC/xylS-type" evidence="4">
    <location>
        <begin position="366"/>
        <end position="468"/>
    </location>
</feature>
<dbReference type="EMBL" id="SLWM01000001">
    <property type="protein sequence ID" value="TCO31763.1"/>
    <property type="molecule type" value="Genomic_DNA"/>
</dbReference>
<evidence type="ECO:0000256" key="3">
    <source>
        <dbReference type="ARBA" id="ARBA00023163"/>
    </source>
</evidence>
<protein>
    <submittedName>
        <fullName evidence="5">AraC-like DNA-binding protein</fullName>
    </submittedName>
</protein>
<dbReference type="PANTHER" id="PTHR46796">
    <property type="entry name" value="HTH-TYPE TRANSCRIPTIONAL ACTIVATOR RHAS-RELATED"/>
    <property type="match status" value="1"/>
</dbReference>
<dbReference type="Pfam" id="PF12833">
    <property type="entry name" value="HTH_18"/>
    <property type="match status" value="1"/>
</dbReference>
<keyword evidence="3" id="KW-0804">Transcription</keyword>
<comment type="caution">
    <text evidence="5">The sequence shown here is derived from an EMBL/GenBank/DDBJ whole genome shotgun (WGS) entry which is preliminary data.</text>
</comment>